<dbReference type="InterPro" id="IPR013785">
    <property type="entry name" value="Aldolase_TIM"/>
</dbReference>
<gene>
    <name evidence="1" type="ORF">THIOM_002369</name>
</gene>
<sequence>MNLFVDEFLNIWNSEKYIEARRLFSEKSNDISKICYLCRECGIVIKRHYGK</sequence>
<evidence type="ECO:0000313" key="1">
    <source>
        <dbReference type="EMBL" id="OAD21854.1"/>
    </source>
</evidence>
<dbReference type="AlphaFoldDB" id="A0A176S1M8"/>
<accession>A0A176S1M8</accession>
<reference evidence="1 2" key="1">
    <citation type="submission" date="2016-05" db="EMBL/GenBank/DDBJ databases">
        <title>Single-cell genome of chain-forming Candidatus Thiomargarita nelsonii and comparison to other large sulfur-oxidizing bacteria.</title>
        <authorList>
            <person name="Winkel M."/>
            <person name="Salman V."/>
            <person name="Woyke T."/>
            <person name="Schulz-Vogt H."/>
            <person name="Richter M."/>
            <person name="Flood B."/>
            <person name="Bailey J."/>
            <person name="Amann R."/>
            <person name="Mussmann M."/>
        </authorList>
    </citation>
    <scope>NUCLEOTIDE SEQUENCE [LARGE SCALE GENOMIC DNA]</scope>
    <source>
        <strain evidence="1 2">THI036</strain>
    </source>
</reference>
<dbReference type="Gene3D" id="3.20.20.70">
    <property type="entry name" value="Aldolase class I"/>
    <property type="match status" value="1"/>
</dbReference>
<proteinExistence type="predicted"/>
<name>A0A176S1M8_9GAMM</name>
<keyword evidence="2" id="KW-1185">Reference proteome</keyword>
<protein>
    <submittedName>
        <fullName evidence="1">Uncharacterized protein</fullName>
    </submittedName>
</protein>
<dbReference type="Proteomes" id="UP000076962">
    <property type="component" value="Unassembled WGS sequence"/>
</dbReference>
<dbReference type="EMBL" id="LUTY01001342">
    <property type="protein sequence ID" value="OAD21854.1"/>
    <property type="molecule type" value="Genomic_DNA"/>
</dbReference>
<evidence type="ECO:0000313" key="2">
    <source>
        <dbReference type="Proteomes" id="UP000076962"/>
    </source>
</evidence>
<comment type="caution">
    <text evidence="1">The sequence shown here is derived from an EMBL/GenBank/DDBJ whole genome shotgun (WGS) entry which is preliminary data.</text>
</comment>
<organism evidence="1 2">
    <name type="scientific">Candidatus Thiomargarita nelsonii</name>
    <dbReference type="NCBI Taxonomy" id="1003181"/>
    <lineage>
        <taxon>Bacteria</taxon>
        <taxon>Pseudomonadati</taxon>
        <taxon>Pseudomonadota</taxon>
        <taxon>Gammaproteobacteria</taxon>
        <taxon>Thiotrichales</taxon>
        <taxon>Thiotrichaceae</taxon>
        <taxon>Thiomargarita</taxon>
    </lineage>
</organism>